<dbReference type="AlphaFoldDB" id="A0A1M2V8K4"/>
<keyword evidence="3" id="KW-1185">Reference proteome</keyword>
<evidence type="ECO:0000313" key="3">
    <source>
        <dbReference type="Proteomes" id="UP000184267"/>
    </source>
</evidence>
<protein>
    <submittedName>
        <fullName evidence="2">Uncharacterized protein</fullName>
    </submittedName>
</protein>
<evidence type="ECO:0000256" key="1">
    <source>
        <dbReference type="SAM" id="MobiDB-lite"/>
    </source>
</evidence>
<feature type="region of interest" description="Disordered" evidence="1">
    <location>
        <begin position="158"/>
        <end position="197"/>
    </location>
</feature>
<organism evidence="2 3">
    <name type="scientific">Trametes pubescens</name>
    <name type="common">White-rot fungus</name>
    <dbReference type="NCBI Taxonomy" id="154538"/>
    <lineage>
        <taxon>Eukaryota</taxon>
        <taxon>Fungi</taxon>
        <taxon>Dikarya</taxon>
        <taxon>Basidiomycota</taxon>
        <taxon>Agaricomycotina</taxon>
        <taxon>Agaricomycetes</taxon>
        <taxon>Polyporales</taxon>
        <taxon>Polyporaceae</taxon>
        <taxon>Trametes</taxon>
    </lineage>
</organism>
<dbReference type="Proteomes" id="UP000184267">
    <property type="component" value="Unassembled WGS sequence"/>
</dbReference>
<evidence type="ECO:0000313" key="2">
    <source>
        <dbReference type="EMBL" id="OJT03877.1"/>
    </source>
</evidence>
<accession>A0A1M2V8K4</accession>
<gene>
    <name evidence="2" type="ORF">TRAPUB_5438</name>
</gene>
<name>A0A1M2V8K4_TRAPU</name>
<dbReference type="OrthoDB" id="10358659at2759"/>
<proteinExistence type="predicted"/>
<dbReference type="OMA" id="LVWRPKL"/>
<comment type="caution">
    <text evidence="2">The sequence shown here is derived from an EMBL/GenBank/DDBJ whole genome shotgun (WGS) entry which is preliminary data.</text>
</comment>
<reference evidence="2 3" key="1">
    <citation type="submission" date="2016-10" db="EMBL/GenBank/DDBJ databases">
        <title>Genome sequence of the basidiomycete white-rot fungus Trametes pubescens.</title>
        <authorList>
            <person name="Makela M.R."/>
            <person name="Granchi Z."/>
            <person name="Peng M."/>
            <person name="De Vries R.P."/>
            <person name="Grigoriev I."/>
            <person name="Riley R."/>
            <person name="Hilden K."/>
        </authorList>
    </citation>
    <scope>NUCLEOTIDE SEQUENCE [LARGE SCALE GENOMIC DNA]</scope>
    <source>
        <strain evidence="2 3">FBCC735</strain>
    </source>
</reference>
<dbReference type="EMBL" id="MNAD01001587">
    <property type="protein sequence ID" value="OJT03877.1"/>
    <property type="molecule type" value="Genomic_DNA"/>
</dbReference>
<sequence length="197" mass="21839">MNRPRLPTPVPVLVWRPKLRPAPPAPDNHFIVAAPPQITLQLSLCIHLSLVPNYSFLPHSEEVEVNASCVKPTALTIVGPIVDIRELGAGHLSLTVENLFQGSDTTHAFLKITPESGITVDKGIGRALATRLETLLLMAQSEGRDIYDLNRRDPANRGAQVRYTAEDLTPRTPLRPLQPVTQQANFRAAPEWPPRRY</sequence>